<dbReference type="RefSeq" id="XP_041553706.1">
    <property type="nucleotide sequence ID" value="XM_041700753.1"/>
</dbReference>
<keyword evidence="1" id="KW-1133">Transmembrane helix</keyword>
<dbReference type="GeneID" id="64971517"/>
<name>A0A7R7XHN9_9EURO</name>
<organism evidence="2 3">
    <name type="scientific">Aspergillus puulaauensis</name>
    <dbReference type="NCBI Taxonomy" id="1220207"/>
    <lineage>
        <taxon>Eukaryota</taxon>
        <taxon>Fungi</taxon>
        <taxon>Dikarya</taxon>
        <taxon>Ascomycota</taxon>
        <taxon>Pezizomycotina</taxon>
        <taxon>Eurotiomycetes</taxon>
        <taxon>Eurotiomycetidae</taxon>
        <taxon>Eurotiales</taxon>
        <taxon>Aspergillaceae</taxon>
        <taxon>Aspergillus</taxon>
    </lineage>
</organism>
<dbReference type="OrthoDB" id="10532441at2759"/>
<reference evidence="2" key="1">
    <citation type="submission" date="2021-01" db="EMBL/GenBank/DDBJ databases">
        <authorList>
            <consortium name="Aspergillus puulaauensis MK2 genome sequencing consortium"/>
            <person name="Kazuki M."/>
            <person name="Futagami T."/>
        </authorList>
    </citation>
    <scope>NUCLEOTIDE SEQUENCE</scope>
    <source>
        <strain evidence="2">MK2</strain>
    </source>
</reference>
<sequence>MAVSNEFIIGLVFNITSLVTSLIAMWQTHKILSIARYRSLNDIEAPSSQAHTRTAERAPSIISTGDEEEGAKCPYRIIVSHPAKLLNSMSGRTSAIQTWIGWWRVPRAVPNL</sequence>
<dbReference type="KEGG" id="apuu:APUU_21944S"/>
<accession>A0A7R7XHN9</accession>
<keyword evidence="3" id="KW-1185">Reference proteome</keyword>
<reference evidence="2" key="2">
    <citation type="submission" date="2021-02" db="EMBL/GenBank/DDBJ databases">
        <title>Aspergillus puulaauensis MK2 genome sequence.</title>
        <authorList>
            <person name="Futagami T."/>
            <person name="Mori K."/>
            <person name="Kadooka C."/>
            <person name="Tanaka T."/>
        </authorList>
    </citation>
    <scope>NUCLEOTIDE SEQUENCE</scope>
    <source>
        <strain evidence="2">MK2</strain>
    </source>
</reference>
<keyword evidence="1" id="KW-0472">Membrane</keyword>
<evidence type="ECO:0000313" key="2">
    <source>
        <dbReference type="EMBL" id="BCS21512.1"/>
    </source>
</evidence>
<evidence type="ECO:0000313" key="3">
    <source>
        <dbReference type="Proteomes" id="UP000654913"/>
    </source>
</evidence>
<dbReference type="Proteomes" id="UP000654913">
    <property type="component" value="Chromosome 2"/>
</dbReference>
<feature type="transmembrane region" description="Helical" evidence="1">
    <location>
        <begin position="6"/>
        <end position="26"/>
    </location>
</feature>
<gene>
    <name evidence="2" type="ORF">APUU_21944S</name>
</gene>
<protein>
    <submittedName>
        <fullName evidence="2">Uncharacterized protein</fullName>
    </submittedName>
</protein>
<keyword evidence="1" id="KW-0812">Transmembrane</keyword>
<proteinExistence type="predicted"/>
<dbReference type="AlphaFoldDB" id="A0A7R7XHN9"/>
<evidence type="ECO:0000256" key="1">
    <source>
        <dbReference type="SAM" id="Phobius"/>
    </source>
</evidence>
<dbReference type="EMBL" id="AP024444">
    <property type="protein sequence ID" value="BCS21512.1"/>
    <property type="molecule type" value="Genomic_DNA"/>
</dbReference>